<evidence type="ECO:0000313" key="2">
    <source>
        <dbReference type="EMBL" id="CAG6562485.1"/>
    </source>
</evidence>
<dbReference type="AlphaFoldDB" id="A0A8D8IXC0"/>
<sequence length="142" mass="15825">MVRTAKGRRNRTIYSLPQDEAQADQAAARGGGRREASAKPVCHPQKQRQSVEAYGRDSANRRCRWRGSEEETGQNRPQQERFAGPEGAHKPGTEFAPGAIRLEQEAVEGCAQAEPDAKPDQSVLQEKDWPQVERYAVEEIAI</sequence>
<dbReference type="EMBL" id="HBUE01162636">
    <property type="protein sequence ID" value="CAG6511080.1"/>
    <property type="molecule type" value="Transcribed_RNA"/>
</dbReference>
<evidence type="ECO:0000256" key="1">
    <source>
        <dbReference type="SAM" id="MobiDB-lite"/>
    </source>
</evidence>
<feature type="region of interest" description="Disordered" evidence="1">
    <location>
        <begin position="1"/>
        <end position="96"/>
    </location>
</feature>
<proteinExistence type="predicted"/>
<accession>A0A8D8IXC0</accession>
<name>A0A8D8IXC0_CULPI</name>
<protein>
    <submittedName>
        <fullName evidence="2">(northern house mosquito) hypothetical protein</fullName>
    </submittedName>
</protein>
<reference evidence="2" key="1">
    <citation type="submission" date="2021-05" db="EMBL/GenBank/DDBJ databases">
        <authorList>
            <person name="Alioto T."/>
            <person name="Alioto T."/>
            <person name="Gomez Garrido J."/>
        </authorList>
    </citation>
    <scope>NUCLEOTIDE SEQUENCE</scope>
</reference>
<dbReference type="EMBL" id="HBUE01267825">
    <property type="protein sequence ID" value="CAG6562485.1"/>
    <property type="molecule type" value="Transcribed_RNA"/>
</dbReference>
<feature type="compositionally biased region" description="Low complexity" evidence="1">
    <location>
        <begin position="18"/>
        <end position="28"/>
    </location>
</feature>
<organism evidence="2">
    <name type="scientific">Culex pipiens</name>
    <name type="common">House mosquito</name>
    <dbReference type="NCBI Taxonomy" id="7175"/>
    <lineage>
        <taxon>Eukaryota</taxon>
        <taxon>Metazoa</taxon>
        <taxon>Ecdysozoa</taxon>
        <taxon>Arthropoda</taxon>
        <taxon>Hexapoda</taxon>
        <taxon>Insecta</taxon>
        <taxon>Pterygota</taxon>
        <taxon>Neoptera</taxon>
        <taxon>Endopterygota</taxon>
        <taxon>Diptera</taxon>
        <taxon>Nematocera</taxon>
        <taxon>Culicoidea</taxon>
        <taxon>Culicidae</taxon>
        <taxon>Culicinae</taxon>
        <taxon>Culicini</taxon>
        <taxon>Culex</taxon>
        <taxon>Culex</taxon>
    </lineage>
</organism>
<dbReference type="EMBL" id="HBUE01039551">
    <property type="protein sequence ID" value="CAG6460142.1"/>
    <property type="molecule type" value="Transcribed_RNA"/>
</dbReference>
<feature type="compositionally biased region" description="Basic residues" evidence="1">
    <location>
        <begin position="1"/>
        <end position="11"/>
    </location>
</feature>